<evidence type="ECO:0000313" key="2">
    <source>
        <dbReference type="Proteomes" id="UP000289738"/>
    </source>
</evidence>
<proteinExistence type="predicted"/>
<dbReference type="EMBL" id="SDMP01000018">
    <property type="protein sequence ID" value="RYQ95061.1"/>
    <property type="molecule type" value="Genomic_DNA"/>
</dbReference>
<protein>
    <recommendedName>
        <fullName evidence="3">Transposase MuDR plant domain-containing protein</fullName>
    </recommendedName>
</protein>
<dbReference type="AlphaFoldDB" id="A0A444XZE8"/>
<organism evidence="1 2">
    <name type="scientific">Arachis hypogaea</name>
    <name type="common">Peanut</name>
    <dbReference type="NCBI Taxonomy" id="3818"/>
    <lineage>
        <taxon>Eukaryota</taxon>
        <taxon>Viridiplantae</taxon>
        <taxon>Streptophyta</taxon>
        <taxon>Embryophyta</taxon>
        <taxon>Tracheophyta</taxon>
        <taxon>Spermatophyta</taxon>
        <taxon>Magnoliopsida</taxon>
        <taxon>eudicotyledons</taxon>
        <taxon>Gunneridae</taxon>
        <taxon>Pentapetalae</taxon>
        <taxon>rosids</taxon>
        <taxon>fabids</taxon>
        <taxon>Fabales</taxon>
        <taxon>Fabaceae</taxon>
        <taxon>Papilionoideae</taxon>
        <taxon>50 kb inversion clade</taxon>
        <taxon>dalbergioids sensu lato</taxon>
        <taxon>Dalbergieae</taxon>
        <taxon>Pterocarpus clade</taxon>
        <taxon>Arachis</taxon>
    </lineage>
</organism>
<gene>
    <name evidence="1" type="ORF">Ahy_B08g090051</name>
</gene>
<reference evidence="1 2" key="1">
    <citation type="submission" date="2019-01" db="EMBL/GenBank/DDBJ databases">
        <title>Sequencing of cultivated peanut Arachis hypogaea provides insights into genome evolution and oil improvement.</title>
        <authorList>
            <person name="Chen X."/>
        </authorList>
    </citation>
    <scope>NUCLEOTIDE SEQUENCE [LARGE SCALE GENOMIC DNA]</scope>
    <source>
        <strain evidence="2">cv. Fuhuasheng</strain>
        <tissue evidence="1">Leaves</tissue>
    </source>
</reference>
<evidence type="ECO:0000313" key="1">
    <source>
        <dbReference type="EMBL" id="RYQ95061.1"/>
    </source>
</evidence>
<keyword evidence="2" id="KW-1185">Reference proteome</keyword>
<sequence length="106" mass="12137">MAQQGDLGVHVGFGARDTQNIRALSEFQVGQQFQDKEEVVLSVKTYSIRRGVDYKVLESNNRKYYGIHTNCEQKYLSLVIINSKQCQHNISDEHIETINTHILGLK</sequence>
<comment type="caution">
    <text evidence="1">The sequence shown here is derived from an EMBL/GenBank/DDBJ whole genome shotgun (WGS) entry which is preliminary data.</text>
</comment>
<accession>A0A444XZE8</accession>
<evidence type="ECO:0008006" key="3">
    <source>
        <dbReference type="Google" id="ProtNLM"/>
    </source>
</evidence>
<name>A0A444XZE8_ARAHY</name>
<dbReference type="Proteomes" id="UP000289738">
    <property type="component" value="Chromosome B08"/>
</dbReference>